<proteinExistence type="predicted"/>
<keyword evidence="3" id="KW-1185">Reference proteome</keyword>
<evidence type="ECO:0000256" key="1">
    <source>
        <dbReference type="SAM" id="MobiDB-lite"/>
    </source>
</evidence>
<dbReference type="AlphaFoldDB" id="A0AAV1K545"/>
<organism evidence="2 3">
    <name type="scientific">Leptosia nina</name>
    <dbReference type="NCBI Taxonomy" id="320188"/>
    <lineage>
        <taxon>Eukaryota</taxon>
        <taxon>Metazoa</taxon>
        <taxon>Ecdysozoa</taxon>
        <taxon>Arthropoda</taxon>
        <taxon>Hexapoda</taxon>
        <taxon>Insecta</taxon>
        <taxon>Pterygota</taxon>
        <taxon>Neoptera</taxon>
        <taxon>Endopterygota</taxon>
        <taxon>Lepidoptera</taxon>
        <taxon>Glossata</taxon>
        <taxon>Ditrysia</taxon>
        <taxon>Papilionoidea</taxon>
        <taxon>Pieridae</taxon>
        <taxon>Pierinae</taxon>
        <taxon>Leptosia</taxon>
    </lineage>
</organism>
<sequence length="402" mass="47757">MNDLLRCRQEIGYKKDFVLNIDVNTKNENLVYDLTTKRLTKQANYFDSYISEDYRHSMALLSKWERLDQNVEVVVKELQNLANDMFTTMSRLVSLDYKYSQQQKYGRFLYYLSPPTWRLHNREFARSVEIEAKGFDYGDSQDDDTFTVVFDKLRNICFGKPVNPVLYFTRPEDLIEVFDAMESQQLHYLTHVTHLTPYIKNLKVGFQNLKDIITMESTSVLNSIKLFESHLDFYEARCTHLKNKFYNILHGMFYDSVGTIDVLKLKLHLEFCFEKVLLQKPTNMDIVCIAKHIEKFYMDYSYRLDNIHSETVRRAISKYQEKEKQRLLRGKKATKELRLFNRLEKQLLNVYGLADTDVRKKSDNLLNKSKTTKTRPQYNSTDITKPESLTDDEIEYLKLFTD</sequence>
<comment type="caution">
    <text evidence="2">The sequence shown here is derived from an EMBL/GenBank/DDBJ whole genome shotgun (WGS) entry which is preliminary data.</text>
</comment>
<feature type="compositionally biased region" description="Polar residues" evidence="1">
    <location>
        <begin position="366"/>
        <end position="383"/>
    </location>
</feature>
<dbReference type="InterPro" id="IPR051147">
    <property type="entry name" value="CFAP_domain-containing"/>
</dbReference>
<reference evidence="2 3" key="1">
    <citation type="submission" date="2023-11" db="EMBL/GenBank/DDBJ databases">
        <authorList>
            <person name="Okamura Y."/>
        </authorList>
    </citation>
    <scope>NUCLEOTIDE SEQUENCE [LARGE SCALE GENOMIC DNA]</scope>
</reference>
<protein>
    <submittedName>
        <fullName evidence="2">Uncharacterized protein</fullName>
    </submittedName>
</protein>
<dbReference type="Proteomes" id="UP001497472">
    <property type="component" value="Unassembled WGS sequence"/>
</dbReference>
<accession>A0AAV1K545</accession>
<gene>
    <name evidence="2" type="ORF">LNINA_LOCUS14930</name>
</gene>
<dbReference type="PANTHER" id="PTHR21683:SF3">
    <property type="entry name" value="CILIA AND FLAGELLA ASSOCIATED PROTEIN 100"/>
    <property type="match status" value="1"/>
</dbReference>
<name>A0AAV1K545_9NEOP</name>
<dbReference type="PANTHER" id="PTHR21683">
    <property type="entry name" value="COILED-COIL DOMAIN-CONTAINING PROTEIN 42 LIKE-2-LIKE-RELATED"/>
    <property type="match status" value="1"/>
</dbReference>
<evidence type="ECO:0000313" key="3">
    <source>
        <dbReference type="Proteomes" id="UP001497472"/>
    </source>
</evidence>
<evidence type="ECO:0000313" key="2">
    <source>
        <dbReference type="EMBL" id="CAK1556163.1"/>
    </source>
</evidence>
<dbReference type="EMBL" id="CAVLEF010000283">
    <property type="protein sequence ID" value="CAK1556163.1"/>
    <property type="molecule type" value="Genomic_DNA"/>
</dbReference>
<feature type="region of interest" description="Disordered" evidence="1">
    <location>
        <begin position="366"/>
        <end position="385"/>
    </location>
</feature>